<dbReference type="EMBL" id="CP039346">
    <property type="protein sequence ID" value="QCD80624.1"/>
    <property type="molecule type" value="Genomic_DNA"/>
</dbReference>
<dbReference type="EMBL" id="CP039346">
    <property type="protein sequence ID" value="QCD80625.1"/>
    <property type="molecule type" value="Genomic_DNA"/>
</dbReference>
<keyword evidence="1" id="KW-0812">Transmembrane</keyword>
<evidence type="ECO:0000313" key="4">
    <source>
        <dbReference type="Proteomes" id="UP000501690"/>
    </source>
</evidence>
<gene>
    <name evidence="2" type="ORF">DEO72_LG2g946</name>
    <name evidence="3" type="ORF">DEO72_LG2g947</name>
</gene>
<keyword evidence="1" id="KW-1133">Transmembrane helix</keyword>
<name>A0A4D6KW62_VIGUN</name>
<accession>A0A4D6KW62</accession>
<feature type="transmembrane region" description="Helical" evidence="1">
    <location>
        <begin position="16"/>
        <end position="35"/>
    </location>
</feature>
<organism evidence="3 4">
    <name type="scientific">Vigna unguiculata</name>
    <name type="common">Cowpea</name>
    <dbReference type="NCBI Taxonomy" id="3917"/>
    <lineage>
        <taxon>Eukaryota</taxon>
        <taxon>Viridiplantae</taxon>
        <taxon>Streptophyta</taxon>
        <taxon>Embryophyta</taxon>
        <taxon>Tracheophyta</taxon>
        <taxon>Spermatophyta</taxon>
        <taxon>Magnoliopsida</taxon>
        <taxon>eudicotyledons</taxon>
        <taxon>Gunneridae</taxon>
        <taxon>Pentapetalae</taxon>
        <taxon>rosids</taxon>
        <taxon>fabids</taxon>
        <taxon>Fabales</taxon>
        <taxon>Fabaceae</taxon>
        <taxon>Papilionoideae</taxon>
        <taxon>50 kb inversion clade</taxon>
        <taxon>NPAAA clade</taxon>
        <taxon>indigoferoid/millettioid clade</taxon>
        <taxon>Phaseoleae</taxon>
        <taxon>Vigna</taxon>
    </lineage>
</organism>
<evidence type="ECO:0000313" key="3">
    <source>
        <dbReference type="EMBL" id="QCD80625.1"/>
    </source>
</evidence>
<protein>
    <submittedName>
        <fullName evidence="3">Uncharacterized protein</fullName>
    </submittedName>
</protein>
<reference evidence="3 4" key="1">
    <citation type="submission" date="2019-04" db="EMBL/GenBank/DDBJ databases">
        <title>An improved genome assembly and genetic linkage map for asparagus bean, Vigna unguiculata ssp. sesquipedialis.</title>
        <authorList>
            <person name="Xia Q."/>
            <person name="Zhang R."/>
            <person name="Dong Y."/>
        </authorList>
    </citation>
    <scope>NUCLEOTIDE SEQUENCE [LARGE SCALE GENOMIC DNA]</scope>
    <source>
        <tissue evidence="3">Leaf</tissue>
    </source>
</reference>
<feature type="transmembrane region" description="Helical" evidence="1">
    <location>
        <begin position="44"/>
        <end position="63"/>
    </location>
</feature>
<sequence>MCAAVSRLSATMMVTAFWLDSRWFNVSICFMSFVVRDLGSKCRWLLFAPMVAICFASSCAWWQRDGDVKTWVDADAGSVEGGGRRQGTCAVVSRGGGRMRDETSVGGSRGGLAWWARRKSRREEETATGRDLQREMQEQLTRAIGRKGFCF</sequence>
<dbReference type="AlphaFoldDB" id="A0A4D6KW62"/>
<proteinExistence type="predicted"/>
<evidence type="ECO:0000256" key="1">
    <source>
        <dbReference type="SAM" id="Phobius"/>
    </source>
</evidence>
<evidence type="ECO:0000313" key="2">
    <source>
        <dbReference type="EMBL" id="QCD80624.1"/>
    </source>
</evidence>
<dbReference type="Proteomes" id="UP000501690">
    <property type="component" value="Linkage Group LG2"/>
</dbReference>
<keyword evidence="4" id="KW-1185">Reference proteome</keyword>
<keyword evidence="1" id="KW-0472">Membrane</keyword>